<name>A0AAD6ZYF6_9AGAR</name>
<gene>
    <name evidence="3" type="ORF">DFH08DRAFT_810508</name>
</gene>
<protein>
    <submittedName>
        <fullName evidence="3">Uncharacterized protein</fullName>
    </submittedName>
</protein>
<dbReference type="EMBL" id="JARIHO010000022">
    <property type="protein sequence ID" value="KAJ7343977.1"/>
    <property type="molecule type" value="Genomic_DNA"/>
</dbReference>
<feature type="compositionally biased region" description="Acidic residues" evidence="2">
    <location>
        <begin position="139"/>
        <end position="153"/>
    </location>
</feature>
<feature type="region of interest" description="Disordered" evidence="2">
    <location>
        <begin position="137"/>
        <end position="187"/>
    </location>
</feature>
<feature type="coiled-coil region" evidence="1">
    <location>
        <begin position="45"/>
        <end position="101"/>
    </location>
</feature>
<evidence type="ECO:0000256" key="1">
    <source>
        <dbReference type="SAM" id="Coils"/>
    </source>
</evidence>
<keyword evidence="1" id="KW-0175">Coiled coil</keyword>
<dbReference type="Proteomes" id="UP001218218">
    <property type="component" value="Unassembled WGS sequence"/>
</dbReference>
<reference evidence="3" key="1">
    <citation type="submission" date="2023-03" db="EMBL/GenBank/DDBJ databases">
        <title>Massive genome expansion in bonnet fungi (Mycena s.s.) driven by repeated elements and novel gene families across ecological guilds.</title>
        <authorList>
            <consortium name="Lawrence Berkeley National Laboratory"/>
            <person name="Harder C.B."/>
            <person name="Miyauchi S."/>
            <person name="Viragh M."/>
            <person name="Kuo A."/>
            <person name="Thoen E."/>
            <person name="Andreopoulos B."/>
            <person name="Lu D."/>
            <person name="Skrede I."/>
            <person name="Drula E."/>
            <person name="Henrissat B."/>
            <person name="Morin E."/>
            <person name="Kohler A."/>
            <person name="Barry K."/>
            <person name="LaButti K."/>
            <person name="Morin E."/>
            <person name="Salamov A."/>
            <person name="Lipzen A."/>
            <person name="Mereny Z."/>
            <person name="Hegedus B."/>
            <person name="Baldrian P."/>
            <person name="Stursova M."/>
            <person name="Weitz H."/>
            <person name="Taylor A."/>
            <person name="Grigoriev I.V."/>
            <person name="Nagy L.G."/>
            <person name="Martin F."/>
            <person name="Kauserud H."/>
        </authorList>
    </citation>
    <scope>NUCLEOTIDE SEQUENCE</scope>
    <source>
        <strain evidence="3">CBHHK002</strain>
    </source>
</reference>
<accession>A0AAD6ZYF6</accession>
<dbReference type="AlphaFoldDB" id="A0AAD6ZYF6"/>
<comment type="caution">
    <text evidence="3">The sequence shown here is derived from an EMBL/GenBank/DDBJ whole genome shotgun (WGS) entry which is preliminary data.</text>
</comment>
<sequence>MGRRPPLLDPETKLLNRQRTLRRYAEKQAYRQLFRYTRALTVLCYRNAEKLRQSAQARMKRRQAAIAESDLFTRQKYREKVVAASERYRDRKQEAEALRKKHASVPSQALQTPVNSICHPGLKLAMPWPLRHRASLRDNEDEDADDSSPDNDCDSPSRRPPPPLFERLATGPVGVVGHLHNTRRRNT</sequence>
<evidence type="ECO:0000313" key="4">
    <source>
        <dbReference type="Proteomes" id="UP001218218"/>
    </source>
</evidence>
<evidence type="ECO:0000313" key="3">
    <source>
        <dbReference type="EMBL" id="KAJ7343977.1"/>
    </source>
</evidence>
<evidence type="ECO:0000256" key="2">
    <source>
        <dbReference type="SAM" id="MobiDB-lite"/>
    </source>
</evidence>
<organism evidence="3 4">
    <name type="scientific">Mycena albidolilacea</name>
    <dbReference type="NCBI Taxonomy" id="1033008"/>
    <lineage>
        <taxon>Eukaryota</taxon>
        <taxon>Fungi</taxon>
        <taxon>Dikarya</taxon>
        <taxon>Basidiomycota</taxon>
        <taxon>Agaricomycotina</taxon>
        <taxon>Agaricomycetes</taxon>
        <taxon>Agaricomycetidae</taxon>
        <taxon>Agaricales</taxon>
        <taxon>Marasmiineae</taxon>
        <taxon>Mycenaceae</taxon>
        <taxon>Mycena</taxon>
    </lineage>
</organism>
<keyword evidence="4" id="KW-1185">Reference proteome</keyword>
<proteinExistence type="predicted"/>